<evidence type="ECO:0000313" key="2">
    <source>
        <dbReference type="EMBL" id="GHO43884.1"/>
    </source>
</evidence>
<reference evidence="2" key="1">
    <citation type="submission" date="2020-10" db="EMBL/GenBank/DDBJ databases">
        <title>Taxonomic study of unclassified bacteria belonging to the class Ktedonobacteria.</title>
        <authorList>
            <person name="Yabe S."/>
            <person name="Wang C.M."/>
            <person name="Zheng Y."/>
            <person name="Sakai Y."/>
            <person name="Cavaletti L."/>
            <person name="Monciardini P."/>
            <person name="Donadio S."/>
        </authorList>
    </citation>
    <scope>NUCLEOTIDE SEQUENCE</scope>
    <source>
        <strain evidence="2">SOSP1-1</strain>
    </source>
</reference>
<dbReference type="EMBL" id="BNJF01000001">
    <property type="protein sequence ID" value="GHO43884.1"/>
    <property type="molecule type" value="Genomic_DNA"/>
</dbReference>
<feature type="domain" description="HTH cro/C1-type" evidence="1">
    <location>
        <begin position="9"/>
        <end position="62"/>
    </location>
</feature>
<protein>
    <recommendedName>
        <fullName evidence="1">HTH cro/C1-type domain-containing protein</fullName>
    </recommendedName>
</protein>
<evidence type="ECO:0000259" key="1">
    <source>
        <dbReference type="PROSITE" id="PS50943"/>
    </source>
</evidence>
<dbReference type="SUPFAM" id="SSF48452">
    <property type="entry name" value="TPR-like"/>
    <property type="match status" value="1"/>
</dbReference>
<name>A0A8J3I2V8_9CHLR</name>
<dbReference type="Gene3D" id="1.25.40.10">
    <property type="entry name" value="Tetratricopeptide repeat domain"/>
    <property type="match status" value="2"/>
</dbReference>
<gene>
    <name evidence="2" type="ORF">KSX_20470</name>
</gene>
<dbReference type="RefSeq" id="WP_220193330.1">
    <property type="nucleotide sequence ID" value="NZ_BNJF01000001.1"/>
</dbReference>
<dbReference type="InterPro" id="IPR011990">
    <property type="entry name" value="TPR-like_helical_dom_sf"/>
</dbReference>
<organism evidence="2 3">
    <name type="scientific">Ktedonospora formicarum</name>
    <dbReference type="NCBI Taxonomy" id="2778364"/>
    <lineage>
        <taxon>Bacteria</taxon>
        <taxon>Bacillati</taxon>
        <taxon>Chloroflexota</taxon>
        <taxon>Ktedonobacteria</taxon>
        <taxon>Ktedonobacterales</taxon>
        <taxon>Ktedonobacteraceae</taxon>
        <taxon>Ktedonospora</taxon>
    </lineage>
</organism>
<dbReference type="SUPFAM" id="SSF47413">
    <property type="entry name" value="lambda repressor-like DNA-binding domains"/>
    <property type="match status" value="1"/>
</dbReference>
<dbReference type="GO" id="GO:0003677">
    <property type="term" value="F:DNA binding"/>
    <property type="evidence" value="ECO:0007669"/>
    <property type="project" value="InterPro"/>
</dbReference>
<evidence type="ECO:0000313" key="3">
    <source>
        <dbReference type="Proteomes" id="UP000612362"/>
    </source>
</evidence>
<dbReference type="InterPro" id="IPR001387">
    <property type="entry name" value="Cro/C1-type_HTH"/>
</dbReference>
<dbReference type="AlphaFoldDB" id="A0A8J3I2V8"/>
<accession>A0A8J3I2V8</accession>
<sequence length="456" mass="52068">MSDRYTHPLRAMRQRLNLTQKRLAIETGIAPQTIMRAEQNKPINAESRRLLCLYFGVNSEILGLCNDTRERYRRKEEPEVHLAKVRAHTLVRGQELAAHNLESSDMEHSRRNFLQVLGMTGTSLATSPANFLYPPLWERLSHALTQPSSIDEDMIFHLEAITRDSWRVLQSMTGTFSQSLLQYVLQRLEAVTQLLSSPLPSTKRARLAIIAADFTQIAGELLFDMKENEQANHYYQVGLEAAQFAGDPVMQTAILGRRCFIPIYEKRPEHALTWLQQAQAISKRDVPPITRAWLSSIEAEAYANLHQSQGSLQALDMAEYYLDHSNSTYNSENAHTRFSYSILLGYQGVCNLKLQRPKVALEALERAFKQMEGTRTRHRTIVLTDIAEAYLQMGEVEAALSHIEQAINMLKQVKSARVLQRLIDLNKKLEPWRSMPVVKKLDEQLIALHPLLTLPC</sequence>
<dbReference type="PROSITE" id="PS50943">
    <property type="entry name" value="HTH_CROC1"/>
    <property type="match status" value="1"/>
</dbReference>
<proteinExistence type="predicted"/>
<dbReference type="CDD" id="cd00093">
    <property type="entry name" value="HTH_XRE"/>
    <property type="match status" value="1"/>
</dbReference>
<keyword evidence="3" id="KW-1185">Reference proteome</keyword>
<dbReference type="InterPro" id="IPR010982">
    <property type="entry name" value="Lambda_DNA-bd_dom_sf"/>
</dbReference>
<dbReference type="Proteomes" id="UP000612362">
    <property type="component" value="Unassembled WGS sequence"/>
</dbReference>
<comment type="caution">
    <text evidence="2">The sequence shown here is derived from an EMBL/GenBank/DDBJ whole genome shotgun (WGS) entry which is preliminary data.</text>
</comment>
<dbReference type="Gene3D" id="1.10.260.40">
    <property type="entry name" value="lambda repressor-like DNA-binding domains"/>
    <property type="match status" value="1"/>
</dbReference>